<evidence type="ECO:0000259" key="8">
    <source>
        <dbReference type="PROSITE" id="PS51007"/>
    </source>
</evidence>
<dbReference type="PRINTS" id="PR00604">
    <property type="entry name" value="CYTCHRMECIAB"/>
</dbReference>
<keyword evidence="10" id="KW-1185">Reference proteome</keyword>
<gene>
    <name evidence="9" type="ORF">SAMN06273572_101359</name>
</gene>
<dbReference type="GO" id="GO:0020037">
    <property type="term" value="F:heme binding"/>
    <property type="evidence" value="ECO:0007669"/>
    <property type="project" value="InterPro"/>
</dbReference>
<organism evidence="9 10">
    <name type="scientific">Pontivivens marinum</name>
    <dbReference type="NCBI Taxonomy" id="1690039"/>
    <lineage>
        <taxon>Bacteria</taxon>
        <taxon>Pseudomonadati</taxon>
        <taxon>Pseudomonadota</taxon>
        <taxon>Alphaproteobacteria</taxon>
        <taxon>Rhodobacterales</taxon>
        <taxon>Paracoccaceae</taxon>
        <taxon>Pontivivens</taxon>
    </lineage>
</organism>
<evidence type="ECO:0000256" key="1">
    <source>
        <dbReference type="ARBA" id="ARBA00022448"/>
    </source>
</evidence>
<dbReference type="PANTHER" id="PTHR11961">
    <property type="entry name" value="CYTOCHROME C"/>
    <property type="match status" value="1"/>
</dbReference>
<dbReference type="AlphaFoldDB" id="A0A2C9CMR0"/>
<keyword evidence="2 6" id="KW-0349">Heme</keyword>
<evidence type="ECO:0000256" key="3">
    <source>
        <dbReference type="ARBA" id="ARBA00022723"/>
    </source>
</evidence>
<dbReference type="InterPro" id="IPR009056">
    <property type="entry name" value="Cyt_c-like_dom"/>
</dbReference>
<dbReference type="OrthoDB" id="9805828at2"/>
<evidence type="ECO:0000256" key="5">
    <source>
        <dbReference type="ARBA" id="ARBA00023004"/>
    </source>
</evidence>
<dbReference type="PROSITE" id="PS51007">
    <property type="entry name" value="CYTC"/>
    <property type="match status" value="2"/>
</dbReference>
<dbReference type="GO" id="GO:0046872">
    <property type="term" value="F:metal ion binding"/>
    <property type="evidence" value="ECO:0007669"/>
    <property type="project" value="UniProtKB-KW"/>
</dbReference>
<evidence type="ECO:0000313" key="9">
    <source>
        <dbReference type="EMBL" id="SOH92512.1"/>
    </source>
</evidence>
<keyword evidence="1" id="KW-0813">Transport</keyword>
<evidence type="ECO:0000256" key="7">
    <source>
        <dbReference type="SAM" id="MobiDB-lite"/>
    </source>
</evidence>
<name>A0A2C9CMR0_9RHOB</name>
<sequence length="402" mass="42318">MGSLEFQKIFASVIGAFLALLLFTWVGDLVYGLEEGGHGDEHHLAYEIELPEGDVAEVAVDEGPSIGELLVTASAESGEGLFRPCTACHSATDESNKTGPYLLNVVGRDIASVDSFGGYSDALTSLEGAWTAEALSAFIESPRAYAPGTGMSYSGMRRAADRADVIAYLVSTSGQNLEDFIVLPEAAPVEEAATEEAPVEEAEANDEAAPATEGEAEATEAAPAAEVEEAPVEEAPAEAAPAEEAPVEEAAPVTEAPVEEAPAEEAAPEVVEEEEEAAAEPVVEEAVTETAATDLPEFMVNASAEDGRRAFRPCMACHTLDEGANRVGPSLYNVVNNDIASVEGFRYSSAMAELEGNWTYEKLNTYLEAPRSTVPGTRMAFAGVRSQQDRANLIAFLETSGQ</sequence>
<dbReference type="InterPro" id="IPR002327">
    <property type="entry name" value="Cyt_c_1A/1B"/>
</dbReference>
<feature type="compositionally biased region" description="Low complexity" evidence="7">
    <location>
        <begin position="207"/>
        <end position="225"/>
    </location>
</feature>
<dbReference type="RefSeq" id="WP_097928087.1">
    <property type="nucleotide sequence ID" value="NZ_OCTN01000001.1"/>
</dbReference>
<feature type="compositionally biased region" description="Low complexity" evidence="7">
    <location>
        <begin position="237"/>
        <end position="256"/>
    </location>
</feature>
<dbReference type="GO" id="GO:0009055">
    <property type="term" value="F:electron transfer activity"/>
    <property type="evidence" value="ECO:0007669"/>
    <property type="project" value="InterPro"/>
</dbReference>
<dbReference type="Proteomes" id="UP000220034">
    <property type="component" value="Unassembled WGS sequence"/>
</dbReference>
<feature type="compositionally biased region" description="Acidic residues" evidence="7">
    <location>
        <begin position="226"/>
        <end position="236"/>
    </location>
</feature>
<feature type="domain" description="Cytochrome c" evidence="8">
    <location>
        <begin position="302"/>
        <end position="401"/>
    </location>
</feature>
<accession>A0A2C9CMR0</accession>
<keyword evidence="4" id="KW-0249">Electron transport</keyword>
<evidence type="ECO:0000256" key="6">
    <source>
        <dbReference type="PROSITE-ProRule" id="PRU00433"/>
    </source>
</evidence>
<feature type="compositionally biased region" description="Acidic residues" evidence="7">
    <location>
        <begin position="257"/>
        <end position="269"/>
    </location>
</feature>
<protein>
    <submittedName>
        <fullName evidence="9">Cytochrome c2</fullName>
    </submittedName>
</protein>
<reference evidence="10" key="1">
    <citation type="submission" date="2017-09" db="EMBL/GenBank/DDBJ databases">
        <authorList>
            <person name="Varghese N."/>
            <person name="Submissions S."/>
        </authorList>
    </citation>
    <scope>NUCLEOTIDE SEQUENCE [LARGE SCALE GENOMIC DNA]</scope>
    <source>
        <strain evidence="10">C7</strain>
    </source>
</reference>
<dbReference type="Gene3D" id="1.10.760.10">
    <property type="entry name" value="Cytochrome c-like domain"/>
    <property type="match status" value="2"/>
</dbReference>
<dbReference type="SUPFAM" id="SSF46626">
    <property type="entry name" value="Cytochrome c"/>
    <property type="match status" value="2"/>
</dbReference>
<evidence type="ECO:0000256" key="2">
    <source>
        <dbReference type="ARBA" id="ARBA00022617"/>
    </source>
</evidence>
<evidence type="ECO:0000313" key="10">
    <source>
        <dbReference type="Proteomes" id="UP000220034"/>
    </source>
</evidence>
<feature type="compositionally biased region" description="Acidic residues" evidence="7">
    <location>
        <begin position="192"/>
        <end position="206"/>
    </location>
</feature>
<keyword evidence="3 6" id="KW-0479">Metal-binding</keyword>
<proteinExistence type="predicted"/>
<dbReference type="EMBL" id="OCTN01000001">
    <property type="protein sequence ID" value="SOH92512.1"/>
    <property type="molecule type" value="Genomic_DNA"/>
</dbReference>
<keyword evidence="5 6" id="KW-0408">Iron</keyword>
<feature type="domain" description="Cytochrome c" evidence="8">
    <location>
        <begin position="73"/>
        <end position="173"/>
    </location>
</feature>
<evidence type="ECO:0000256" key="4">
    <source>
        <dbReference type="ARBA" id="ARBA00022982"/>
    </source>
</evidence>
<feature type="region of interest" description="Disordered" evidence="7">
    <location>
        <begin position="191"/>
        <end position="269"/>
    </location>
</feature>
<dbReference type="InterPro" id="IPR036909">
    <property type="entry name" value="Cyt_c-like_dom_sf"/>
</dbReference>